<dbReference type="EMBL" id="CP019628">
    <property type="protein sequence ID" value="AQQ01848.1"/>
    <property type="molecule type" value="Genomic_DNA"/>
</dbReference>
<dbReference type="RefSeq" id="WP_077538617.1">
    <property type="nucleotide sequence ID" value="NZ_CANLYY010000014.1"/>
</dbReference>
<evidence type="ECO:0000313" key="3">
    <source>
        <dbReference type="Proteomes" id="UP000188243"/>
    </source>
</evidence>
<dbReference type="AlphaFoldDB" id="A0A1Q2H3A5"/>
<dbReference type="Proteomes" id="UP000188243">
    <property type="component" value="Chromosome"/>
</dbReference>
<accession>A0A1Q2H3A5</accession>
<proteinExistence type="predicted"/>
<evidence type="ECO:0000313" key="2">
    <source>
        <dbReference type="EMBL" id="AQQ01848.1"/>
    </source>
</evidence>
<protein>
    <submittedName>
        <fullName evidence="2">Histidine phosphatase family protein</fullName>
    </submittedName>
</protein>
<dbReference type="InterPro" id="IPR029033">
    <property type="entry name" value="His_PPase_superfam"/>
</dbReference>
<name>A0A1Q2H3A5_9GAMM</name>
<sequence length="164" mass="18691">MNVKNIMMLFLLALLSCDSVFAAPDEIYLFRHSEKSSGENPSLTEQGEKRAQSLISLFEKYNKVQLFSSNYKRTLQTVAPLEKYFKIKAEVYNASDLIALQNTLLDLDGVVIVIGHSNTTPKLAELLSGDNVEPMHETDFTRYFLLNKNNETHKYDVSDLTMNF</sequence>
<dbReference type="PROSITE" id="PS51257">
    <property type="entry name" value="PROKAR_LIPOPROTEIN"/>
    <property type="match status" value="1"/>
</dbReference>
<dbReference type="Gene3D" id="3.40.50.1240">
    <property type="entry name" value="Phosphoglycerate mutase-like"/>
    <property type="match status" value="1"/>
</dbReference>
<feature type="signal peptide" evidence="1">
    <location>
        <begin position="1"/>
        <end position="22"/>
    </location>
</feature>
<dbReference type="KEGG" id="paln:B0W48_19955"/>
<gene>
    <name evidence="2" type="ORF">B0W48_19955</name>
</gene>
<dbReference type="InterPro" id="IPR013078">
    <property type="entry name" value="His_Pase_superF_clade-1"/>
</dbReference>
<organism evidence="2 3">
    <name type="scientific">Pseudoalteromonas aliena</name>
    <dbReference type="NCBI Taxonomy" id="247523"/>
    <lineage>
        <taxon>Bacteria</taxon>
        <taxon>Pseudomonadati</taxon>
        <taxon>Pseudomonadota</taxon>
        <taxon>Gammaproteobacteria</taxon>
        <taxon>Alteromonadales</taxon>
        <taxon>Pseudoalteromonadaceae</taxon>
        <taxon>Pseudoalteromonas</taxon>
    </lineage>
</organism>
<dbReference type="Pfam" id="PF00300">
    <property type="entry name" value="His_Phos_1"/>
    <property type="match status" value="1"/>
</dbReference>
<dbReference type="STRING" id="247523.B0W48_19955"/>
<dbReference type="CDD" id="cd07040">
    <property type="entry name" value="HP"/>
    <property type="match status" value="1"/>
</dbReference>
<feature type="chain" id="PRO_5010330023" evidence="1">
    <location>
        <begin position="23"/>
        <end position="164"/>
    </location>
</feature>
<dbReference type="SUPFAM" id="SSF53254">
    <property type="entry name" value="Phosphoglycerate mutase-like"/>
    <property type="match status" value="1"/>
</dbReference>
<evidence type="ECO:0000256" key="1">
    <source>
        <dbReference type="SAM" id="SignalP"/>
    </source>
</evidence>
<keyword evidence="1" id="KW-0732">Signal</keyword>
<reference evidence="2 3" key="1">
    <citation type="submission" date="2017-02" db="EMBL/GenBank/DDBJ databases">
        <title>Complete genome sequence of the cold-active Pseudoalteromonas aliena strain EH1 isolated from Arctic seawater.</title>
        <authorList>
            <person name="Kim E."/>
            <person name="Heo E."/>
            <person name="Kim H."/>
            <person name="Kim D."/>
        </authorList>
    </citation>
    <scope>NUCLEOTIDE SEQUENCE [LARGE SCALE GENOMIC DNA]</scope>
    <source>
        <strain evidence="2 3">EH1</strain>
    </source>
</reference>